<dbReference type="InterPro" id="IPR050218">
    <property type="entry name" value="LptD"/>
</dbReference>
<proteinExistence type="inferred from homology"/>
<dbReference type="InterPro" id="IPR020889">
    <property type="entry name" value="LipoPS_assembly_LptD"/>
</dbReference>
<reference evidence="3 4" key="1">
    <citation type="submission" date="2016-10" db="EMBL/GenBank/DDBJ databases">
        <authorList>
            <person name="Varghese N."/>
            <person name="Submissions S."/>
        </authorList>
    </citation>
    <scope>NUCLEOTIDE SEQUENCE [LARGE SCALE GENOMIC DNA]</scope>
    <source>
        <strain evidence="3 4">DSM 21822</strain>
    </source>
</reference>
<keyword evidence="1" id="KW-0998">Cell outer membrane</keyword>
<comment type="function">
    <text evidence="1">Involved in the assembly of lipopolysaccharide (LPS) at the surface of the outer membrane.</text>
</comment>
<evidence type="ECO:0000313" key="3">
    <source>
        <dbReference type="EMBL" id="SFK91877.1"/>
    </source>
</evidence>
<dbReference type="InterPro" id="IPR007543">
    <property type="entry name" value="LptD_C"/>
</dbReference>
<evidence type="ECO:0000259" key="2">
    <source>
        <dbReference type="Pfam" id="PF04453"/>
    </source>
</evidence>
<dbReference type="GO" id="GO:0009279">
    <property type="term" value="C:cell outer membrane"/>
    <property type="evidence" value="ECO:0007669"/>
    <property type="project" value="UniProtKB-SubCell"/>
</dbReference>
<comment type="caution">
    <text evidence="1">Lacks conserved residue(s) required for the propagation of feature annotation.</text>
</comment>
<dbReference type="EMBL" id="FOSL01000017">
    <property type="protein sequence ID" value="SFK91877.1"/>
    <property type="molecule type" value="Genomic_DNA"/>
</dbReference>
<dbReference type="Proteomes" id="UP000323300">
    <property type="component" value="Unassembled WGS sequence"/>
</dbReference>
<feature type="domain" description="LptD C-terminal" evidence="2">
    <location>
        <begin position="317"/>
        <end position="714"/>
    </location>
</feature>
<feature type="signal peptide" evidence="1">
    <location>
        <begin position="1"/>
        <end position="24"/>
    </location>
</feature>
<dbReference type="PANTHER" id="PTHR30189">
    <property type="entry name" value="LPS-ASSEMBLY PROTEIN"/>
    <property type="match status" value="1"/>
</dbReference>
<accession>A0A1I4DHC3</accession>
<evidence type="ECO:0000256" key="1">
    <source>
        <dbReference type="HAMAP-Rule" id="MF_01411"/>
    </source>
</evidence>
<comment type="similarity">
    <text evidence="1">Belongs to the LptD family.</text>
</comment>
<organism evidence="3 4">
    <name type="scientific">Neomesorhizobium albiziae</name>
    <dbReference type="NCBI Taxonomy" id="335020"/>
    <lineage>
        <taxon>Bacteria</taxon>
        <taxon>Pseudomonadati</taxon>
        <taxon>Pseudomonadota</taxon>
        <taxon>Alphaproteobacteria</taxon>
        <taxon>Hyphomicrobiales</taxon>
        <taxon>Phyllobacteriaceae</taxon>
        <taxon>Neomesorhizobium</taxon>
    </lineage>
</organism>
<dbReference type="PANTHER" id="PTHR30189:SF1">
    <property type="entry name" value="LPS-ASSEMBLY PROTEIN LPTD"/>
    <property type="match status" value="1"/>
</dbReference>
<protein>
    <recommendedName>
        <fullName evidence="1">LPS-assembly protein LptD</fullName>
    </recommendedName>
</protein>
<dbReference type="AlphaFoldDB" id="A0A1I4DHC3"/>
<keyword evidence="4" id="KW-1185">Reference proteome</keyword>
<gene>
    <name evidence="1" type="primary">lptD</name>
    <name evidence="3" type="ORF">SAMN04488498_11762</name>
</gene>
<dbReference type="GO" id="GO:0043165">
    <property type="term" value="P:Gram-negative-bacterium-type cell outer membrane assembly"/>
    <property type="evidence" value="ECO:0007669"/>
    <property type="project" value="UniProtKB-UniRule"/>
</dbReference>
<dbReference type="GO" id="GO:0015920">
    <property type="term" value="P:lipopolysaccharide transport"/>
    <property type="evidence" value="ECO:0007669"/>
    <property type="project" value="InterPro"/>
</dbReference>
<name>A0A1I4DHC3_9HYPH</name>
<sequence length="808" mass="88897" precursor="true">MLVARAHFCSSARLARLFGATAMACVFSYVFAPAPAPAQDVQLAAPSIPANSQMLLEADTLVYDNDANTVTAAGGVQIDYGGNKLVAKRVTYDRKSGRLIASGDVALVDSEGTKVFSQEIDITDDFADGFVNALRVETVDKTYFAAESAKRERGMLTTFNNGVYTACAPCEEEPNKAPIWRLKAKKIIWNGQAKTVRFEQSRFEMFGYPIAYFPALEVPDPTVKRKTGFLIPGIAYKSDLGVGFNIPFYIALAPTYDLTLHGRYYTKQGFLGMAEWRQRFNNGQYNLRIAGISQQDPGGFQFGTVDAGTATDPNKLRGMIGSKGDFVINPRWSFGWDIVAQSDKNFSYTYGIPGYSNFVQQSQVYLTGLHERNYFDLRAMRFQVQEEYFDESASARDDKQPWVLPTLDYSYTPDEPVFGGELNFDVNARVINRSRLDSIPSTPAVRGLEGTNSRLTAEAEWKKSIITEGGIVITPMFDVRGDAAHSNISSESVAAINNMAGTLNGIDYSHGGPAYSGVAADIRSAYNRFMATAGLELRWPVLFSSTSSSHVLEPMAQLFARPDERYAGSLGIPNEDAQSFVFDASSLFERDKFSGYDRIEGGTRANIGFRYSGSYSSGWTTNALFGQSYHLAGENSFAQPDLVNVGAYSGLETDTSDYVGLAGFSSPSGLSASISGRFDEQTFEIRRAEAKAGYSIDRFSVNAKYAFIQAQPLYGFPDDRREMTLGATAKINENWKTFGSATYDFEADTVVRDSVGFTYDDGVCFLFSLTMSETRDRFTRDTSQSIGFNISFRTLGDFGTDSSSFSSN</sequence>
<feature type="chain" id="PRO_5009356109" description="LPS-assembly protein LptD" evidence="1">
    <location>
        <begin position="25"/>
        <end position="808"/>
    </location>
</feature>
<dbReference type="Pfam" id="PF04453">
    <property type="entry name" value="LptD"/>
    <property type="match status" value="1"/>
</dbReference>
<dbReference type="HAMAP" id="MF_01411">
    <property type="entry name" value="LPS_assembly_LptD"/>
    <property type="match status" value="1"/>
</dbReference>
<evidence type="ECO:0000313" key="4">
    <source>
        <dbReference type="Proteomes" id="UP000323300"/>
    </source>
</evidence>
<dbReference type="GO" id="GO:1990351">
    <property type="term" value="C:transporter complex"/>
    <property type="evidence" value="ECO:0007669"/>
    <property type="project" value="TreeGrafter"/>
</dbReference>
<keyword evidence="1" id="KW-0732">Signal</keyword>
<keyword evidence="1" id="KW-0472">Membrane</keyword>
<dbReference type="Gene3D" id="2.60.450.10">
    <property type="entry name" value="Lipopolysaccharide (LPS) transport protein A like domain"/>
    <property type="match status" value="1"/>
</dbReference>
<comment type="subunit">
    <text evidence="1">Component of the lipopolysaccharide transport and assembly complex.</text>
</comment>
<comment type="subcellular location">
    <subcellularLocation>
        <location evidence="1">Cell outer membrane</location>
    </subcellularLocation>
</comment>